<gene>
    <name evidence="10" type="ORF">CAL65_02910</name>
</gene>
<dbReference type="AlphaFoldDB" id="A0A3E0X0R6"/>
<dbReference type="SUPFAM" id="SSF56954">
    <property type="entry name" value="Outer membrane efflux proteins (OEP)"/>
    <property type="match status" value="1"/>
</dbReference>
<evidence type="ECO:0000313" key="10">
    <source>
        <dbReference type="EMBL" id="RFA38868.1"/>
    </source>
</evidence>
<evidence type="ECO:0000313" key="11">
    <source>
        <dbReference type="Proteomes" id="UP000256763"/>
    </source>
</evidence>
<dbReference type="InterPro" id="IPR003423">
    <property type="entry name" value="OMP_efflux"/>
</dbReference>
<keyword evidence="4" id="KW-1134">Transmembrane beta strand</keyword>
<dbReference type="PANTHER" id="PTHR30026:SF20">
    <property type="entry name" value="OUTER MEMBRANE PROTEIN TOLC"/>
    <property type="match status" value="1"/>
</dbReference>
<dbReference type="GO" id="GO:0015288">
    <property type="term" value="F:porin activity"/>
    <property type="evidence" value="ECO:0007669"/>
    <property type="project" value="TreeGrafter"/>
</dbReference>
<keyword evidence="7" id="KW-0998">Cell outer membrane</keyword>
<dbReference type="Proteomes" id="UP000256763">
    <property type="component" value="Unassembled WGS sequence"/>
</dbReference>
<dbReference type="EMBL" id="NFZW01000002">
    <property type="protein sequence ID" value="RFA38868.1"/>
    <property type="molecule type" value="Genomic_DNA"/>
</dbReference>
<dbReference type="InterPro" id="IPR051906">
    <property type="entry name" value="TolC-like"/>
</dbReference>
<protein>
    <recommendedName>
        <fullName evidence="12">Type I secretion protein TolC</fullName>
    </recommendedName>
</protein>
<dbReference type="GO" id="GO:0015562">
    <property type="term" value="F:efflux transmembrane transporter activity"/>
    <property type="evidence" value="ECO:0007669"/>
    <property type="project" value="InterPro"/>
</dbReference>
<keyword evidence="8" id="KW-0175">Coiled coil</keyword>
<evidence type="ECO:0000256" key="9">
    <source>
        <dbReference type="SAM" id="SignalP"/>
    </source>
</evidence>
<keyword evidence="9" id="KW-0732">Signal</keyword>
<feature type="coiled-coil region" evidence="8">
    <location>
        <begin position="129"/>
        <end position="219"/>
    </location>
</feature>
<dbReference type="GO" id="GO:1990281">
    <property type="term" value="C:efflux pump complex"/>
    <property type="evidence" value="ECO:0007669"/>
    <property type="project" value="TreeGrafter"/>
</dbReference>
<dbReference type="OrthoDB" id="9813458at2"/>
<evidence type="ECO:0000256" key="6">
    <source>
        <dbReference type="ARBA" id="ARBA00023136"/>
    </source>
</evidence>
<evidence type="ECO:0000256" key="8">
    <source>
        <dbReference type="SAM" id="Coils"/>
    </source>
</evidence>
<feature type="signal peptide" evidence="9">
    <location>
        <begin position="1"/>
        <end position="33"/>
    </location>
</feature>
<dbReference type="Pfam" id="PF02321">
    <property type="entry name" value="OEP"/>
    <property type="match status" value="2"/>
</dbReference>
<comment type="similarity">
    <text evidence="2">Belongs to the outer membrane factor (OMF) (TC 1.B.17) family.</text>
</comment>
<keyword evidence="5" id="KW-0812">Transmembrane</keyword>
<name>A0A3E0X0R6_9GAMM</name>
<dbReference type="GO" id="GO:0009279">
    <property type="term" value="C:cell outer membrane"/>
    <property type="evidence" value="ECO:0007669"/>
    <property type="project" value="UniProtKB-SubCell"/>
</dbReference>
<feature type="chain" id="PRO_5017682378" description="Type I secretion protein TolC" evidence="9">
    <location>
        <begin position="34"/>
        <end position="464"/>
    </location>
</feature>
<keyword evidence="6" id="KW-0472">Membrane</keyword>
<evidence type="ECO:0000256" key="3">
    <source>
        <dbReference type="ARBA" id="ARBA00022448"/>
    </source>
</evidence>
<comment type="subcellular location">
    <subcellularLocation>
        <location evidence="1">Cell outer membrane</location>
    </subcellularLocation>
</comment>
<dbReference type="Gene3D" id="1.20.1600.10">
    <property type="entry name" value="Outer membrane efflux proteins (OEP)"/>
    <property type="match status" value="1"/>
</dbReference>
<evidence type="ECO:0000256" key="4">
    <source>
        <dbReference type="ARBA" id="ARBA00022452"/>
    </source>
</evidence>
<sequence length="464" mass="51503">MHVMMRSHPTMRLRPILKTLALAGILSSLPVQAESIDLLTAFRLASEHDPQIAAAREQLQADREQLPQARSLILPQIGLQADANRIWQDQSLGDAPPFPIPDDSVSYNTYTVGVGLTQALFRPDSYIRQRQARSVIDQAEINYRLAQQQLALRVAESYFRVLEAQDAVTTFDAEVRAIERQLQRSERAFELGAGTVTDVNEARARMDGARAQRVAAQSELRIARESLRRIIETPFEHVSGVGAEFDPEPPQPADAEAWATLAEQHNLQVQLAQSGLELASSEIRRSRTQRLPQVDLVANYGRSYQGDGANPTLGTSVEVDQASIGVQLSVPLYTGGAISSQVRAASAQREVTYNQLLSAKREAAIGAESAYLGLLANMERVRALEQALRSITSMEESVQRGLELGLRTTLDLLNVQRERFQTERELAAARYGYLLTYMQLQAVVGEPLDEELFALVNRYLMVNQ</sequence>
<dbReference type="InterPro" id="IPR010130">
    <property type="entry name" value="T1SS_OMP_TolC"/>
</dbReference>
<evidence type="ECO:0000256" key="7">
    <source>
        <dbReference type="ARBA" id="ARBA00023237"/>
    </source>
</evidence>
<evidence type="ECO:0000256" key="1">
    <source>
        <dbReference type="ARBA" id="ARBA00004442"/>
    </source>
</evidence>
<proteinExistence type="inferred from homology"/>
<evidence type="ECO:0000256" key="5">
    <source>
        <dbReference type="ARBA" id="ARBA00022692"/>
    </source>
</evidence>
<evidence type="ECO:0000256" key="2">
    <source>
        <dbReference type="ARBA" id="ARBA00007613"/>
    </source>
</evidence>
<comment type="caution">
    <text evidence="10">The sequence shown here is derived from an EMBL/GenBank/DDBJ whole genome shotgun (WGS) entry which is preliminary data.</text>
</comment>
<dbReference type="PANTHER" id="PTHR30026">
    <property type="entry name" value="OUTER MEMBRANE PROTEIN TOLC"/>
    <property type="match status" value="1"/>
</dbReference>
<evidence type="ECO:0008006" key="12">
    <source>
        <dbReference type="Google" id="ProtNLM"/>
    </source>
</evidence>
<reference evidence="11" key="1">
    <citation type="submission" date="2017-05" db="EMBL/GenBank/DDBJ databases">
        <authorList>
            <person name="Sharma S."/>
            <person name="Sidhu C."/>
            <person name="Pinnaka A.K."/>
        </authorList>
    </citation>
    <scope>NUCLEOTIDE SEQUENCE [LARGE SCALE GENOMIC DNA]</scope>
    <source>
        <strain evidence="11">AK93</strain>
    </source>
</reference>
<dbReference type="NCBIfam" id="TIGR01844">
    <property type="entry name" value="type_I_sec_TolC"/>
    <property type="match status" value="1"/>
</dbReference>
<keyword evidence="11" id="KW-1185">Reference proteome</keyword>
<accession>A0A3E0X0R6</accession>
<keyword evidence="3" id="KW-0813">Transport</keyword>
<organism evidence="10 11">
    <name type="scientific">Alkalilimnicola ehrlichii</name>
    <dbReference type="NCBI Taxonomy" id="351052"/>
    <lineage>
        <taxon>Bacteria</taxon>
        <taxon>Pseudomonadati</taxon>
        <taxon>Pseudomonadota</taxon>
        <taxon>Gammaproteobacteria</taxon>
        <taxon>Chromatiales</taxon>
        <taxon>Ectothiorhodospiraceae</taxon>
        <taxon>Alkalilimnicola</taxon>
    </lineage>
</organism>